<evidence type="ECO:0000256" key="2">
    <source>
        <dbReference type="SAM" id="Phobius"/>
    </source>
</evidence>
<evidence type="ECO:0000259" key="3">
    <source>
        <dbReference type="Pfam" id="PF20684"/>
    </source>
</evidence>
<protein>
    <recommendedName>
        <fullName evidence="3">Rhodopsin domain-containing protein</fullName>
    </recommendedName>
</protein>
<dbReference type="PANTHER" id="PTHR38794">
    <property type="entry name" value="INTEGRAL MEMBRANE PROTEIN"/>
    <property type="match status" value="1"/>
</dbReference>
<feature type="transmembrane region" description="Helical" evidence="2">
    <location>
        <begin position="20"/>
        <end position="40"/>
    </location>
</feature>
<evidence type="ECO:0000313" key="5">
    <source>
        <dbReference type="Proteomes" id="UP000800093"/>
    </source>
</evidence>
<accession>A0A9P4K4E1</accession>
<dbReference type="Pfam" id="PF20684">
    <property type="entry name" value="Fung_rhodopsin"/>
    <property type="match status" value="1"/>
</dbReference>
<keyword evidence="2" id="KW-0812">Transmembrane</keyword>
<dbReference type="EMBL" id="ML986675">
    <property type="protein sequence ID" value="KAF2260658.1"/>
    <property type="molecule type" value="Genomic_DNA"/>
</dbReference>
<reference evidence="5" key="1">
    <citation type="journal article" date="2020" name="Stud. Mycol.">
        <title>101 Dothideomycetes genomes: A test case for predicting lifestyles and emergence of pathogens.</title>
        <authorList>
            <person name="Haridas S."/>
            <person name="Albert R."/>
            <person name="Binder M."/>
            <person name="Bloem J."/>
            <person name="LaButti K."/>
            <person name="Salamov A."/>
            <person name="Andreopoulos B."/>
            <person name="Baker S."/>
            <person name="Barry K."/>
            <person name="Bills G."/>
            <person name="Bluhm B."/>
            <person name="Cannon C."/>
            <person name="Castanera R."/>
            <person name="Culley D."/>
            <person name="Daum C."/>
            <person name="Ezra D."/>
            <person name="Gonzalez J."/>
            <person name="Henrissat B."/>
            <person name="Kuo A."/>
            <person name="Liang C."/>
            <person name="Lipzen A."/>
            <person name="Lutzoni F."/>
            <person name="Magnuson J."/>
            <person name="Mondo S."/>
            <person name="Nolan M."/>
            <person name="Ohm R."/>
            <person name="Pangilinan J."/>
            <person name="Park H.-J."/>
            <person name="Ramirez L."/>
            <person name="Alfaro M."/>
            <person name="Sun H."/>
            <person name="Tritt A."/>
            <person name="Yoshinaga Y."/>
            <person name="Zwiers L.-H."/>
            <person name="Turgeon B."/>
            <person name="Goodwin S."/>
            <person name="Spatafora J."/>
            <person name="Crous P."/>
            <person name="Grigoriev I."/>
        </authorList>
    </citation>
    <scope>NUCLEOTIDE SEQUENCE [LARGE SCALE GENOMIC DNA]</scope>
    <source>
        <strain evidence="5">CBS 304.66</strain>
    </source>
</reference>
<feature type="transmembrane region" description="Helical" evidence="2">
    <location>
        <begin position="215"/>
        <end position="236"/>
    </location>
</feature>
<dbReference type="InterPro" id="IPR049326">
    <property type="entry name" value="Rhodopsin_dom_fungi"/>
</dbReference>
<proteinExistence type="predicted"/>
<name>A0A9P4K4E1_9PLEO</name>
<feature type="region of interest" description="Disordered" evidence="1">
    <location>
        <begin position="375"/>
        <end position="394"/>
    </location>
</feature>
<organism evidence="4 5">
    <name type="scientific">Lojkania enalia</name>
    <dbReference type="NCBI Taxonomy" id="147567"/>
    <lineage>
        <taxon>Eukaryota</taxon>
        <taxon>Fungi</taxon>
        <taxon>Dikarya</taxon>
        <taxon>Ascomycota</taxon>
        <taxon>Pezizomycotina</taxon>
        <taxon>Dothideomycetes</taxon>
        <taxon>Pleosporomycetidae</taxon>
        <taxon>Pleosporales</taxon>
        <taxon>Pleosporales incertae sedis</taxon>
        <taxon>Lojkania</taxon>
    </lineage>
</organism>
<feature type="transmembrane region" description="Helical" evidence="2">
    <location>
        <begin position="180"/>
        <end position="203"/>
    </location>
</feature>
<comment type="caution">
    <text evidence="4">The sequence shown here is derived from an EMBL/GenBank/DDBJ whole genome shotgun (WGS) entry which is preliminary data.</text>
</comment>
<keyword evidence="2" id="KW-0472">Membrane</keyword>
<gene>
    <name evidence="4" type="ORF">CC78DRAFT_584562</name>
</gene>
<evidence type="ECO:0000256" key="1">
    <source>
        <dbReference type="SAM" id="MobiDB-lite"/>
    </source>
</evidence>
<feature type="transmembrane region" description="Helical" evidence="2">
    <location>
        <begin position="138"/>
        <end position="160"/>
    </location>
</feature>
<dbReference type="Proteomes" id="UP000800093">
    <property type="component" value="Unassembled WGS sequence"/>
</dbReference>
<feature type="transmembrane region" description="Helical" evidence="2">
    <location>
        <begin position="61"/>
        <end position="85"/>
    </location>
</feature>
<feature type="region of interest" description="Disordered" evidence="1">
    <location>
        <begin position="404"/>
        <end position="427"/>
    </location>
</feature>
<dbReference type="AlphaFoldDB" id="A0A9P4K4E1"/>
<dbReference type="OrthoDB" id="3918601at2759"/>
<evidence type="ECO:0000313" key="4">
    <source>
        <dbReference type="EMBL" id="KAF2260658.1"/>
    </source>
</evidence>
<sequence length="462" mass="52402">MLDGWGGIFERRHTAPIGDRGMIVSVVSWILLVVMVFILTTRFAMKFAMGQKGRRFGLDDIFILLAALASIGQTIAVSIESVHALGQHWSDLTQDQIRIFQKSEYVGCMLYIANFGCARISACLLIKKILAGNLVKYTALVFIAFTTIWTISGVFVTAFPCHLPRPWDFQNNKCYNLVQFVNYVGITNIVVEVILVLIPLFVWNIRLEAGRRVSVSFAFLSRLSIVAAVAAQLTFFNRYSSSWDFTYVYWRTVLCVQIAQNLSVITACVPCLHPFILRIISGAEKTDGRILECLERCNFKDCFRKNRSKFNSMSSQASSLPIKEDYCRPLETHGLDRSSSRLNFQHIRIPSNVATPITDPNPPENFFNRIVEIPRSRPQTAGSQKDLPPIPKTLSQVGILPVPEFDIESSDGDSARSSPRKRDSGYVFKREKVMSVTRASKFCEEQEEQYWRKYPPPPSPRR</sequence>
<keyword evidence="5" id="KW-1185">Reference proteome</keyword>
<dbReference type="PANTHER" id="PTHR38794:SF1">
    <property type="entry name" value="INTEGRAL MEMBRANE PROTEIN"/>
    <property type="match status" value="1"/>
</dbReference>
<feature type="domain" description="Rhodopsin" evidence="3">
    <location>
        <begin position="43"/>
        <end position="276"/>
    </location>
</feature>
<keyword evidence="2" id="KW-1133">Transmembrane helix</keyword>
<feature type="transmembrane region" description="Helical" evidence="2">
    <location>
        <begin position="105"/>
        <end position="126"/>
    </location>
</feature>